<reference evidence="3" key="1">
    <citation type="journal article" date="2012" name="Mol. Plant Microbe Interact.">
        <title>A highly conserved effector in Fusarium oxysporum is required for full virulence on Arabidopsis.</title>
        <authorList>
            <person name="Thatcher L.F."/>
            <person name="Gardiner D.M."/>
            <person name="Kazan K."/>
            <person name="Manners J."/>
        </authorList>
    </citation>
    <scope>NUCLEOTIDE SEQUENCE [LARGE SCALE GENOMIC DNA]</scope>
    <source>
        <strain evidence="3">Fo5176</strain>
    </source>
</reference>
<organism evidence="2 3">
    <name type="scientific">Fusarium oxysporum (strain Fo5176)</name>
    <name type="common">Fusarium vascular wilt</name>
    <dbReference type="NCBI Taxonomy" id="660025"/>
    <lineage>
        <taxon>Eukaryota</taxon>
        <taxon>Fungi</taxon>
        <taxon>Dikarya</taxon>
        <taxon>Ascomycota</taxon>
        <taxon>Pezizomycotina</taxon>
        <taxon>Sordariomycetes</taxon>
        <taxon>Hypocreomycetidae</taxon>
        <taxon>Hypocreales</taxon>
        <taxon>Nectriaceae</taxon>
        <taxon>Fusarium</taxon>
        <taxon>Fusarium oxysporum species complex</taxon>
    </lineage>
</organism>
<feature type="compositionally biased region" description="Basic and acidic residues" evidence="1">
    <location>
        <begin position="42"/>
        <end position="51"/>
    </location>
</feature>
<accession>A0A0D2XW70</accession>
<reference evidence="2" key="2">
    <citation type="submission" date="2025-08" db="UniProtKB">
        <authorList>
            <consortium name="EnsemblFungi"/>
        </authorList>
    </citation>
    <scope>IDENTIFICATION</scope>
    <source>
        <strain evidence="2">4287 / CBS 123668 / FGSC 9935 / NRRL 34936</strain>
    </source>
</reference>
<proteinExistence type="predicted"/>
<feature type="region of interest" description="Disordered" evidence="1">
    <location>
        <begin position="1"/>
        <end position="51"/>
    </location>
</feature>
<dbReference type="AlphaFoldDB" id="A0A0D2XW70"/>
<protein>
    <submittedName>
        <fullName evidence="2">Uncharacterized protein</fullName>
    </submittedName>
</protein>
<evidence type="ECO:0000313" key="2">
    <source>
        <dbReference type="EnsemblFungi" id="FOXG_08234P0"/>
    </source>
</evidence>
<evidence type="ECO:0000256" key="1">
    <source>
        <dbReference type="SAM" id="MobiDB-lite"/>
    </source>
</evidence>
<sequence>MSMGKRPTEDLISLDMVNCGPPSNGTPKLSPPNPARAPPPTRLREENEPTEPRAILTPVTMNRRCLRLTASEATALMPSLTQSSVGSMEYVSSLSHVRHVIGVVPVKIGFCCNKTLLAEGMPYQCF</sequence>
<name>A0A0D2XW70_FUSOF</name>
<dbReference type="EnsemblFungi" id="FOXG_08234T0">
    <property type="protein sequence ID" value="FOXG_08234P0"/>
    <property type="gene ID" value="FOXG_08234"/>
</dbReference>
<dbReference type="Proteomes" id="UP000002489">
    <property type="component" value="Unassembled WGS sequence"/>
</dbReference>
<evidence type="ECO:0000313" key="3">
    <source>
        <dbReference type="Proteomes" id="UP000002489"/>
    </source>
</evidence>
<feature type="compositionally biased region" description="Pro residues" evidence="1">
    <location>
        <begin position="29"/>
        <end position="41"/>
    </location>
</feature>